<proteinExistence type="inferred from homology"/>
<dbReference type="InterPro" id="IPR008166">
    <property type="entry name" value="Glyco_transf_92"/>
</dbReference>
<evidence type="ECO:0000256" key="6">
    <source>
        <dbReference type="RuleBase" id="RU366017"/>
    </source>
</evidence>
<reference evidence="9" key="1">
    <citation type="submission" date="2017-02" db="UniProtKB">
        <authorList>
            <consortium name="WormBaseParasite"/>
        </authorList>
    </citation>
    <scope>IDENTIFICATION</scope>
</reference>
<dbReference type="WBParaSite" id="ACOC_0000400701-mRNA-1">
    <property type="protein sequence ID" value="ACOC_0000400701-mRNA-1"/>
    <property type="gene ID" value="ACOC_0000400701"/>
</dbReference>
<comment type="subcellular location">
    <subcellularLocation>
        <location evidence="1">Membrane</location>
        <topology evidence="1">Single-pass membrane protein</topology>
    </subcellularLocation>
</comment>
<dbReference type="OrthoDB" id="5822421at2759"/>
<dbReference type="EC" id="2.4.1.-" evidence="6"/>
<evidence type="ECO:0000256" key="5">
    <source>
        <dbReference type="ARBA" id="ARBA00023136"/>
    </source>
</evidence>
<dbReference type="Proteomes" id="UP000267027">
    <property type="component" value="Unassembled WGS sequence"/>
</dbReference>
<evidence type="ECO:0000313" key="8">
    <source>
        <dbReference type="Proteomes" id="UP000267027"/>
    </source>
</evidence>
<evidence type="ECO:0000256" key="2">
    <source>
        <dbReference type="ARBA" id="ARBA00007647"/>
    </source>
</evidence>
<dbReference type="EMBL" id="UYYA01001748">
    <property type="protein sequence ID" value="VDM55593.1"/>
    <property type="molecule type" value="Genomic_DNA"/>
</dbReference>
<keyword evidence="8" id="KW-1185">Reference proteome</keyword>
<evidence type="ECO:0000313" key="9">
    <source>
        <dbReference type="WBParaSite" id="ACOC_0000400701-mRNA-1"/>
    </source>
</evidence>
<evidence type="ECO:0000313" key="7">
    <source>
        <dbReference type="EMBL" id="VDM55593.1"/>
    </source>
</evidence>
<keyword evidence="3 6" id="KW-0328">Glycosyltransferase</keyword>
<accession>A0A0R3PI30</accession>
<protein>
    <recommendedName>
        <fullName evidence="6">Glycosyltransferase family 92 protein</fullName>
        <ecNumber evidence="6">2.4.1.-</ecNumber>
    </recommendedName>
</protein>
<evidence type="ECO:0000256" key="3">
    <source>
        <dbReference type="ARBA" id="ARBA00022676"/>
    </source>
</evidence>
<dbReference type="GO" id="GO:0016020">
    <property type="term" value="C:membrane"/>
    <property type="evidence" value="ECO:0007669"/>
    <property type="project" value="UniProtKB-SubCell"/>
</dbReference>
<dbReference type="AlphaFoldDB" id="A0A0R3PI30"/>
<keyword evidence="5" id="KW-0472">Membrane</keyword>
<sequence length="133" mass="15764">MKVSIISCYSPHCTADESEMAAFYKHLEEGIYRGKLYKFLVKDFSSRLGTVVIANVHAIELFFDGYGRYYMEPNEAVVRHYRDIHSGNWEKLWLPYFEEFGEFSMTDYPAKHMKTLTENVQRRLHYVYGGMHQ</sequence>
<name>A0A0R3PI30_ANGCS</name>
<gene>
    <name evidence="7" type="ORF">ACOC_LOCUS4008</name>
</gene>
<dbReference type="Pfam" id="PF01697">
    <property type="entry name" value="Glyco_transf_92"/>
    <property type="match status" value="1"/>
</dbReference>
<evidence type="ECO:0000256" key="4">
    <source>
        <dbReference type="ARBA" id="ARBA00022679"/>
    </source>
</evidence>
<evidence type="ECO:0000256" key="1">
    <source>
        <dbReference type="ARBA" id="ARBA00004167"/>
    </source>
</evidence>
<dbReference type="GO" id="GO:0016757">
    <property type="term" value="F:glycosyltransferase activity"/>
    <property type="evidence" value="ECO:0007669"/>
    <property type="project" value="UniProtKB-UniRule"/>
</dbReference>
<organism evidence="9">
    <name type="scientific">Angiostrongylus costaricensis</name>
    <name type="common">Nematode worm</name>
    <dbReference type="NCBI Taxonomy" id="334426"/>
    <lineage>
        <taxon>Eukaryota</taxon>
        <taxon>Metazoa</taxon>
        <taxon>Ecdysozoa</taxon>
        <taxon>Nematoda</taxon>
        <taxon>Chromadorea</taxon>
        <taxon>Rhabditida</taxon>
        <taxon>Rhabditina</taxon>
        <taxon>Rhabditomorpha</taxon>
        <taxon>Strongyloidea</taxon>
        <taxon>Metastrongylidae</taxon>
        <taxon>Angiostrongylus</taxon>
    </lineage>
</organism>
<reference evidence="7 8" key="2">
    <citation type="submission" date="2018-11" db="EMBL/GenBank/DDBJ databases">
        <authorList>
            <consortium name="Pathogen Informatics"/>
        </authorList>
    </citation>
    <scope>NUCLEOTIDE SEQUENCE [LARGE SCALE GENOMIC DNA]</scope>
    <source>
        <strain evidence="7 8">Costa Rica</strain>
    </source>
</reference>
<keyword evidence="4 6" id="KW-0808">Transferase</keyword>
<comment type="similarity">
    <text evidence="2 6">Belongs to the glycosyltransferase 92 family.</text>
</comment>